<protein>
    <submittedName>
        <fullName evidence="2">Uncharacterized protein</fullName>
    </submittedName>
</protein>
<dbReference type="Pfam" id="PF11915">
    <property type="entry name" value="DUF3433"/>
    <property type="match status" value="2"/>
</dbReference>
<evidence type="ECO:0000313" key="2">
    <source>
        <dbReference type="EMBL" id="KAL1872739.1"/>
    </source>
</evidence>
<evidence type="ECO:0000313" key="3">
    <source>
        <dbReference type="Proteomes" id="UP001583177"/>
    </source>
</evidence>
<sequence>MSKQPAAASKSLLLDYVSQFQPLALYRSLENKDFTVSAATAVSILLKIMVILSTGLITLSMTAVHEGAIPMVLQNNFLDDNTTLASAGTLPRYFMLGFQDDTVEYPPGISKDFAFQTVETSFPPTAQIQVTVDGLTNSLQCEPAILELNEARDAGSGKISKVNLTITTPSCEIAEVEMRGPDDVSEDELPYSTTFGQFSEVQCDGTTDDGGRRVLVWFGQMEWFADETISTDCTKYCSGKRTRGRLLHSAQLLCRPTYDISKVDIINNGTETQTVTLSHSSGTQNRTLDHVTPWSIMRALYEAFDATSGGSKWRESFNLGGEIIDVDSYTRVLLQSQLPAGTNAPSLYDLNLLEAMAQSFYRQFGAIIARQSLLKTERIKTTGSALFMRSRLIVQSWSGQWMAGLAAACLLLTLTTTLMAPKHGILPCSPGTLFGLAVIVSHSTKPLIRLREAGDADSESLSQSLQSSTFQSGIVHTSSSRPSQFAIQDTAGIEVDKEAQPFRQSRSSHTHPALLHPWVRLTLCVAFFAVVAALEVTLQESNKKEGLGNVSDDTYIHYLWTAMPALLLEGFLLVISSMDFNIRSLAPHLILRDIVTTEVFMNAELLDMSTPWATYKEVRLRSLGAFATTSALLIASFFTIFSSSLFQATSLKQIGPIALEMQNFVASNSFNGSAFSRGGITASLILEGNLSYPKFTYEDLVFPQMLPVGLMTRDSISNSSSLSTRALVPAVRTHLTCHMYNSSSVHVPEYDGSNDGLPLYIHVDGTTCDQASGGKVLFYNVTDIRDMNVSYFGLGVDVDTSVESCSDLFYVWGRLDYASDTPLQHAAAISCKETFEVVDVDVEFVGADLAIDPLRPPKPLEGTARKSTVSADRLQSSLYSYIPSVARTDMISRVFALLTTSRWAIPLSMLGDPAHDLEVAAALKFQHGILAAQALNSNRKPPLNVSATEARIVSTAMPSGRDGARYTYGATVTDGAGRRRVVQDGPSTRVLQALLFATALLMLLSWACYLRTDLLPPRSPTTVAGAVALLAGGNLLDLLPEDAEWRSKTDIMEALGRQTKFLLCWDRMPDAERIAEGSENENGVSRFGIFAMPPDEGTGSEASLEQR</sequence>
<feature type="transmembrane region" description="Helical" evidence="1">
    <location>
        <begin position="554"/>
        <end position="575"/>
    </location>
</feature>
<dbReference type="EMBL" id="JAWRVE010000028">
    <property type="protein sequence ID" value="KAL1872739.1"/>
    <property type="molecule type" value="Genomic_DNA"/>
</dbReference>
<gene>
    <name evidence="2" type="ORF">Daus18300_004285</name>
</gene>
<organism evidence="2 3">
    <name type="scientific">Diaporthe australafricana</name>
    <dbReference type="NCBI Taxonomy" id="127596"/>
    <lineage>
        <taxon>Eukaryota</taxon>
        <taxon>Fungi</taxon>
        <taxon>Dikarya</taxon>
        <taxon>Ascomycota</taxon>
        <taxon>Pezizomycotina</taxon>
        <taxon>Sordariomycetes</taxon>
        <taxon>Sordariomycetidae</taxon>
        <taxon>Diaporthales</taxon>
        <taxon>Diaporthaceae</taxon>
        <taxon>Diaporthe</taxon>
    </lineage>
</organism>
<dbReference type="Proteomes" id="UP001583177">
    <property type="component" value="Unassembled WGS sequence"/>
</dbReference>
<keyword evidence="3" id="KW-1185">Reference proteome</keyword>
<keyword evidence="1" id="KW-0812">Transmembrane</keyword>
<accession>A0ABR3X9X2</accession>
<feature type="transmembrane region" description="Helical" evidence="1">
    <location>
        <begin position="397"/>
        <end position="418"/>
    </location>
</feature>
<keyword evidence="1" id="KW-1133">Transmembrane helix</keyword>
<dbReference type="PANTHER" id="PTHR37544:SF1">
    <property type="entry name" value="PHOSPHORIBOSYLAMINOIMIDAZOLE-SUCCINOCARBOXAMIDE SYNTHASE"/>
    <property type="match status" value="1"/>
</dbReference>
<evidence type="ECO:0000256" key="1">
    <source>
        <dbReference type="SAM" id="Phobius"/>
    </source>
</evidence>
<comment type="caution">
    <text evidence="2">The sequence shown here is derived from an EMBL/GenBank/DDBJ whole genome shotgun (WGS) entry which is preliminary data.</text>
</comment>
<feature type="transmembrane region" description="Helical" evidence="1">
    <location>
        <begin position="34"/>
        <end position="59"/>
    </location>
</feature>
<feature type="transmembrane region" description="Helical" evidence="1">
    <location>
        <begin position="513"/>
        <end position="534"/>
    </location>
</feature>
<name>A0ABR3X9X2_9PEZI</name>
<proteinExistence type="predicted"/>
<keyword evidence="1" id="KW-0472">Membrane</keyword>
<dbReference type="PANTHER" id="PTHR37544">
    <property type="entry name" value="SPRAY-RELATED"/>
    <property type="match status" value="1"/>
</dbReference>
<feature type="transmembrane region" description="Helical" evidence="1">
    <location>
        <begin position="623"/>
        <end position="646"/>
    </location>
</feature>
<reference evidence="2 3" key="1">
    <citation type="journal article" date="2024" name="IMA Fungus">
        <title>IMA Genome - F19 : A genome assembly and annotation guide to empower mycologists, including annotated draft genome sequences of Ceratocystis pirilliformis, Diaporthe australafricana, Fusarium ophioides, Paecilomyces lecythidis, and Sporothrix stenoceras.</title>
        <authorList>
            <person name="Aylward J."/>
            <person name="Wilson A.M."/>
            <person name="Visagie C.M."/>
            <person name="Spraker J."/>
            <person name="Barnes I."/>
            <person name="Buitendag C."/>
            <person name="Ceriani C."/>
            <person name="Del Mar Angel L."/>
            <person name="du Plessis D."/>
            <person name="Fuchs T."/>
            <person name="Gasser K."/>
            <person name="Kramer D."/>
            <person name="Li W."/>
            <person name="Munsamy K."/>
            <person name="Piso A."/>
            <person name="Price J.L."/>
            <person name="Sonnekus B."/>
            <person name="Thomas C."/>
            <person name="van der Nest A."/>
            <person name="van Dijk A."/>
            <person name="van Heerden A."/>
            <person name="van Vuuren N."/>
            <person name="Yilmaz N."/>
            <person name="Duong T.A."/>
            <person name="van der Merwe N.A."/>
            <person name="Wingfield M.J."/>
            <person name="Wingfield B.D."/>
        </authorList>
    </citation>
    <scope>NUCLEOTIDE SEQUENCE [LARGE SCALE GENOMIC DNA]</scope>
    <source>
        <strain evidence="2 3">CMW 18300</strain>
    </source>
</reference>
<dbReference type="InterPro" id="IPR021840">
    <property type="entry name" value="DUF3433"/>
</dbReference>